<evidence type="ECO:0000256" key="12">
    <source>
        <dbReference type="ARBA" id="ARBA00023180"/>
    </source>
</evidence>
<keyword evidence="9 15" id="KW-0472">Membrane</keyword>
<dbReference type="SMART" id="SM00255">
    <property type="entry name" value="TIR"/>
    <property type="match status" value="1"/>
</dbReference>
<dbReference type="Pfam" id="PF18452">
    <property type="entry name" value="Ig_6"/>
    <property type="match status" value="1"/>
</dbReference>
<dbReference type="SMART" id="SM00409">
    <property type="entry name" value="IG"/>
    <property type="match status" value="3"/>
</dbReference>
<evidence type="ECO:0000256" key="15">
    <source>
        <dbReference type="SAM" id="Phobius"/>
    </source>
</evidence>
<feature type="chain" id="PRO_5046064352" evidence="16">
    <location>
        <begin position="20"/>
        <end position="602"/>
    </location>
</feature>
<dbReference type="SUPFAM" id="SSF52200">
    <property type="entry name" value="Toll/Interleukin receptor TIR domain"/>
    <property type="match status" value="1"/>
</dbReference>
<keyword evidence="10" id="KW-1015">Disulfide bond</keyword>
<keyword evidence="12" id="KW-0325">Glycoprotein</keyword>
<dbReference type="RefSeq" id="XP_015266377.1">
    <property type="nucleotide sequence ID" value="XM_015410891.1"/>
</dbReference>
<dbReference type="PROSITE" id="PS50835">
    <property type="entry name" value="IG_LIKE"/>
    <property type="match status" value="3"/>
</dbReference>
<evidence type="ECO:0000259" key="17">
    <source>
        <dbReference type="PROSITE" id="PS50104"/>
    </source>
</evidence>
<keyword evidence="5" id="KW-0677">Repeat</keyword>
<dbReference type="GeneID" id="107110155"/>
<evidence type="ECO:0000256" key="6">
    <source>
        <dbReference type="ARBA" id="ARBA00022801"/>
    </source>
</evidence>
<evidence type="ECO:0000256" key="13">
    <source>
        <dbReference type="ARBA" id="ARBA00023198"/>
    </source>
</evidence>
<evidence type="ECO:0000256" key="9">
    <source>
        <dbReference type="ARBA" id="ARBA00023136"/>
    </source>
</evidence>
<dbReference type="InterPro" id="IPR036179">
    <property type="entry name" value="Ig-like_dom_sf"/>
</dbReference>
<reference evidence="20" key="1">
    <citation type="submission" date="2025-08" db="UniProtKB">
        <authorList>
            <consortium name="RefSeq"/>
        </authorList>
    </citation>
    <scope>IDENTIFICATION</scope>
</reference>
<dbReference type="PRINTS" id="PR01537">
    <property type="entry name" value="INTRLKN1R1F"/>
</dbReference>
<evidence type="ECO:0000256" key="16">
    <source>
        <dbReference type="SAM" id="SignalP"/>
    </source>
</evidence>
<dbReference type="InterPro" id="IPR041416">
    <property type="entry name" value="IL-1RAcP-like_ig"/>
</dbReference>
<evidence type="ECO:0000259" key="18">
    <source>
        <dbReference type="PROSITE" id="PS50835"/>
    </source>
</evidence>
<keyword evidence="4 16" id="KW-0732">Signal</keyword>
<evidence type="ECO:0000256" key="11">
    <source>
        <dbReference type="ARBA" id="ARBA00023170"/>
    </source>
</evidence>
<feature type="transmembrane region" description="Helical" evidence="15">
    <location>
        <begin position="332"/>
        <end position="356"/>
    </location>
</feature>
<dbReference type="SUPFAM" id="SSF48726">
    <property type="entry name" value="Immunoglobulin"/>
    <property type="match status" value="3"/>
</dbReference>
<sequence>MYFGSLPILLLLCFGIVSSGESCLIRSSINILEEEHFSNCCPGNQDEGYNVTWYREKEGKQTLIRQGKRIVLNGTSLQFWPALLNDTGKYICTHSNGAHSTNRSWDLNVLPKNKGSCLTTNHTSSGSPAILGKGYLFSCSAASYGGTVVKKTWYKNCLFKTEEELYIGKLTPEDSGNYTCVASYLHAGKIYSATNTIEIQVKEEDPYTKPKIIGPDYEEVEIEIGKEKMINCTAFLGYSNNLLSLYWRQDNKFLNMCKDTTDSASPCEMEDHEYYEGGKFFVLKQLWIKSFQEEDINAVYNCTLLAARSTNAETKTFTLKKVKPSDLSPHTFATGMIVAILCSLGAVVVMILCVVFRVDLALLYRDLAAKDETLGDGKIYDAFVSYLKDCVPICGEEREFAVDVLPRILEEHFGYKLCVFERDISPGGAIIDDVQSFIDKSRRLIIILSKNYISDKVMFELEAGLHKALVERKIKVILIEYMPLSDFSFLPDSLELLSSRQRIKWKEEKSLPLNSKFWKKLRYAMPAKPTSADHLEEEKRIPPMTVAGDSVPLPPQPHAHEWKVRALSKCPWFPGTVPFFGGRPPPQVFHGSAPGMSRILPR</sequence>
<keyword evidence="13" id="KW-0395">Inflammatory response</keyword>
<keyword evidence="8" id="KW-0520">NAD</keyword>
<dbReference type="InterPro" id="IPR003599">
    <property type="entry name" value="Ig_sub"/>
</dbReference>
<evidence type="ECO:0000256" key="10">
    <source>
        <dbReference type="ARBA" id="ARBA00023157"/>
    </source>
</evidence>
<evidence type="ECO:0000313" key="20">
    <source>
        <dbReference type="RefSeq" id="XP_015266377.1"/>
    </source>
</evidence>
<evidence type="ECO:0000256" key="1">
    <source>
        <dbReference type="ARBA" id="ARBA00004479"/>
    </source>
</evidence>
<dbReference type="InterPro" id="IPR007110">
    <property type="entry name" value="Ig-like_dom"/>
</dbReference>
<dbReference type="Pfam" id="PF01582">
    <property type="entry name" value="TIR"/>
    <property type="match status" value="1"/>
</dbReference>
<evidence type="ECO:0000256" key="3">
    <source>
        <dbReference type="ARBA" id="ARBA00022692"/>
    </source>
</evidence>
<evidence type="ECO:0000256" key="7">
    <source>
        <dbReference type="ARBA" id="ARBA00022989"/>
    </source>
</evidence>
<keyword evidence="14" id="KW-0393">Immunoglobulin domain</keyword>
<dbReference type="PANTHER" id="PTHR11890:SF6">
    <property type="entry name" value="INTERLEUKIN-18 RECEPTOR 1"/>
    <property type="match status" value="1"/>
</dbReference>
<evidence type="ECO:0000256" key="4">
    <source>
        <dbReference type="ARBA" id="ARBA00022729"/>
    </source>
</evidence>
<keyword evidence="3 15" id="KW-0812">Transmembrane</keyword>
<gene>
    <name evidence="20" type="primary">IL18R1</name>
</gene>
<accession>A0ABM1JY40</accession>
<evidence type="ECO:0000256" key="2">
    <source>
        <dbReference type="ARBA" id="ARBA00009752"/>
    </source>
</evidence>
<keyword evidence="6" id="KW-0378">Hydrolase</keyword>
<evidence type="ECO:0000256" key="8">
    <source>
        <dbReference type="ARBA" id="ARBA00023027"/>
    </source>
</evidence>
<keyword evidence="7 15" id="KW-1133">Transmembrane helix</keyword>
<name>A0ABM1JY40_GEKJA</name>
<feature type="domain" description="Ig-like" evidence="18">
    <location>
        <begin position="22"/>
        <end position="108"/>
    </location>
</feature>
<dbReference type="InterPro" id="IPR013783">
    <property type="entry name" value="Ig-like_fold"/>
</dbReference>
<dbReference type="InterPro" id="IPR000157">
    <property type="entry name" value="TIR_dom"/>
</dbReference>
<evidence type="ECO:0000313" key="19">
    <source>
        <dbReference type="Proteomes" id="UP000694871"/>
    </source>
</evidence>
<dbReference type="PROSITE" id="PS50104">
    <property type="entry name" value="TIR"/>
    <property type="match status" value="1"/>
</dbReference>
<dbReference type="InterPro" id="IPR035897">
    <property type="entry name" value="Toll_tir_struct_dom_sf"/>
</dbReference>
<dbReference type="InterPro" id="IPR004074">
    <property type="entry name" value="IL-1_rcpt_I/II-typ"/>
</dbReference>
<keyword evidence="19" id="KW-1185">Reference proteome</keyword>
<feature type="domain" description="TIR" evidence="17">
    <location>
        <begin position="378"/>
        <end position="525"/>
    </location>
</feature>
<dbReference type="InterPro" id="IPR015621">
    <property type="entry name" value="IL-1_rcpt_fam"/>
</dbReference>
<dbReference type="Proteomes" id="UP000694871">
    <property type="component" value="Unplaced"/>
</dbReference>
<proteinExistence type="inferred from homology"/>
<dbReference type="Gene3D" id="3.40.50.10140">
    <property type="entry name" value="Toll/interleukin-1 receptor homology (TIR) domain"/>
    <property type="match status" value="1"/>
</dbReference>
<evidence type="ECO:0000256" key="5">
    <source>
        <dbReference type="ARBA" id="ARBA00022737"/>
    </source>
</evidence>
<dbReference type="PANTHER" id="PTHR11890">
    <property type="entry name" value="INTERLEUKIN-1 RECEPTOR FAMILY MEMBER"/>
    <property type="match status" value="1"/>
</dbReference>
<keyword evidence="11 20" id="KW-0675">Receptor</keyword>
<evidence type="ECO:0000256" key="14">
    <source>
        <dbReference type="ARBA" id="ARBA00023319"/>
    </source>
</evidence>
<comment type="similarity">
    <text evidence="2">Belongs to the interleukin-1 receptor family.</text>
</comment>
<comment type="subcellular location">
    <subcellularLocation>
        <location evidence="1">Membrane</location>
        <topology evidence="1">Single-pass type I membrane protein</topology>
    </subcellularLocation>
</comment>
<dbReference type="Gene3D" id="2.60.40.10">
    <property type="entry name" value="Immunoglobulins"/>
    <property type="match status" value="3"/>
</dbReference>
<organism evidence="19 20">
    <name type="scientific">Gekko japonicus</name>
    <name type="common">Schlegel's Japanese gecko</name>
    <dbReference type="NCBI Taxonomy" id="146911"/>
    <lineage>
        <taxon>Eukaryota</taxon>
        <taxon>Metazoa</taxon>
        <taxon>Chordata</taxon>
        <taxon>Craniata</taxon>
        <taxon>Vertebrata</taxon>
        <taxon>Euteleostomi</taxon>
        <taxon>Lepidosauria</taxon>
        <taxon>Squamata</taxon>
        <taxon>Bifurcata</taxon>
        <taxon>Gekkota</taxon>
        <taxon>Gekkonidae</taxon>
        <taxon>Gekkoninae</taxon>
        <taxon>Gekko</taxon>
    </lineage>
</organism>
<feature type="domain" description="Ig-like" evidence="18">
    <location>
        <begin position="210"/>
        <end position="318"/>
    </location>
</feature>
<protein>
    <submittedName>
        <fullName evidence="20">Interleukin-18 receptor 1</fullName>
    </submittedName>
</protein>
<dbReference type="PRINTS" id="PR01536">
    <property type="entry name" value="INTRLKN1R12F"/>
</dbReference>
<feature type="signal peptide" evidence="16">
    <location>
        <begin position="1"/>
        <end position="19"/>
    </location>
</feature>
<feature type="domain" description="Ig-like" evidence="18">
    <location>
        <begin position="111"/>
        <end position="198"/>
    </location>
</feature>